<feature type="compositionally biased region" description="Polar residues" evidence="1">
    <location>
        <begin position="315"/>
        <end position="337"/>
    </location>
</feature>
<dbReference type="AlphaFoldDB" id="A0A1I7X843"/>
<dbReference type="Proteomes" id="UP000095283">
    <property type="component" value="Unplaced"/>
</dbReference>
<evidence type="ECO:0000313" key="2">
    <source>
        <dbReference type="Proteomes" id="UP000095283"/>
    </source>
</evidence>
<evidence type="ECO:0000313" key="3">
    <source>
        <dbReference type="WBParaSite" id="Hba_13810"/>
    </source>
</evidence>
<sequence length="337" mass="37846">MELPQDDVRAIRTLYAEIRKREIGLVLSIMDNKPKQRLICRENFIGYVLFESTFPKPVRPVFDPMMRPRLSLVTLISVLFIRAEGQQTFQNTRFDLPANLPVEDPTVLAQLEGDTIYQNKDSLKPVKVNKSVLRLNPQPAQTVISVPSPTPTANIPPIAPLHPFIPHGVPSIPQQPLQTLQHQFAQPFPSAPQPIEQATLEQSSLIHQTAVPQSFINSSPPTDQHPSFYQPTPSQFSLVSQRNLPAPQPLVPQLTGQQIQQGVLQQQFLHAQHEASNVSETVQQPEQAEIPELVQPQLVQSSHIAKSEYRKEESSLQNNNGPTRTSIWFNEKYNTAG</sequence>
<keyword evidence="2" id="KW-1185">Reference proteome</keyword>
<evidence type="ECO:0000256" key="1">
    <source>
        <dbReference type="SAM" id="MobiDB-lite"/>
    </source>
</evidence>
<name>A0A1I7X843_HETBA</name>
<protein>
    <submittedName>
        <fullName evidence="3">SPOC domain-containing protein</fullName>
    </submittedName>
</protein>
<feature type="region of interest" description="Disordered" evidence="1">
    <location>
        <begin position="309"/>
        <end position="337"/>
    </location>
</feature>
<organism evidence="2 3">
    <name type="scientific">Heterorhabditis bacteriophora</name>
    <name type="common">Entomopathogenic nematode worm</name>
    <dbReference type="NCBI Taxonomy" id="37862"/>
    <lineage>
        <taxon>Eukaryota</taxon>
        <taxon>Metazoa</taxon>
        <taxon>Ecdysozoa</taxon>
        <taxon>Nematoda</taxon>
        <taxon>Chromadorea</taxon>
        <taxon>Rhabditida</taxon>
        <taxon>Rhabditina</taxon>
        <taxon>Rhabditomorpha</taxon>
        <taxon>Strongyloidea</taxon>
        <taxon>Heterorhabditidae</taxon>
        <taxon>Heterorhabditis</taxon>
    </lineage>
</organism>
<reference evidence="3" key="1">
    <citation type="submission" date="2016-11" db="UniProtKB">
        <authorList>
            <consortium name="WormBaseParasite"/>
        </authorList>
    </citation>
    <scope>IDENTIFICATION</scope>
</reference>
<proteinExistence type="predicted"/>
<dbReference type="WBParaSite" id="Hba_13810">
    <property type="protein sequence ID" value="Hba_13810"/>
    <property type="gene ID" value="Hba_13810"/>
</dbReference>
<accession>A0A1I7X843</accession>